<keyword evidence="2 5" id="KW-0812">Transmembrane</keyword>
<feature type="domain" description="Virulence factor membrane-bound polymerase C-terminal" evidence="7">
    <location>
        <begin position="302"/>
        <end position="476"/>
    </location>
</feature>
<protein>
    <submittedName>
        <fullName evidence="9">O-antigen ligase C-terminal domain-containing protein</fullName>
    </submittedName>
</protein>
<feature type="domain" description="Protein glycosylation ligase" evidence="8">
    <location>
        <begin position="97"/>
        <end position="120"/>
    </location>
</feature>
<comment type="subcellular location">
    <subcellularLocation>
        <location evidence="1">Membrane</location>
        <topology evidence="1">Multi-pass membrane protein</topology>
    </subcellularLocation>
</comment>
<organism evidence="9 10">
    <name type="scientific">Ramlibacter albus</name>
    <dbReference type="NCBI Taxonomy" id="2079448"/>
    <lineage>
        <taxon>Bacteria</taxon>
        <taxon>Pseudomonadati</taxon>
        <taxon>Pseudomonadota</taxon>
        <taxon>Betaproteobacteria</taxon>
        <taxon>Burkholderiales</taxon>
        <taxon>Comamonadaceae</taxon>
        <taxon>Ramlibacter</taxon>
    </lineage>
</organism>
<dbReference type="AlphaFoldDB" id="A0A923S0V4"/>
<dbReference type="Pfam" id="PF11846">
    <property type="entry name" value="Wzy_C_2"/>
    <property type="match status" value="1"/>
</dbReference>
<dbReference type="EMBL" id="JACORU010000001">
    <property type="protein sequence ID" value="MBC5763640.1"/>
    <property type="molecule type" value="Genomic_DNA"/>
</dbReference>
<feature type="transmembrane region" description="Helical" evidence="5">
    <location>
        <begin position="130"/>
        <end position="161"/>
    </location>
</feature>
<evidence type="ECO:0000256" key="3">
    <source>
        <dbReference type="ARBA" id="ARBA00022989"/>
    </source>
</evidence>
<dbReference type="RefSeq" id="WP_187080078.1">
    <property type="nucleotide sequence ID" value="NZ_JACORU010000001.1"/>
</dbReference>
<accession>A0A923S0V4</accession>
<gene>
    <name evidence="9" type="ORF">H8R02_04215</name>
</gene>
<evidence type="ECO:0000256" key="1">
    <source>
        <dbReference type="ARBA" id="ARBA00004141"/>
    </source>
</evidence>
<feature type="transmembrane region" description="Helical" evidence="5">
    <location>
        <begin position="271"/>
        <end position="290"/>
    </location>
</feature>
<dbReference type="PANTHER" id="PTHR37422">
    <property type="entry name" value="TEICHURONIC ACID BIOSYNTHESIS PROTEIN TUAE"/>
    <property type="match status" value="1"/>
</dbReference>
<evidence type="ECO:0000256" key="2">
    <source>
        <dbReference type="ARBA" id="ARBA00022692"/>
    </source>
</evidence>
<dbReference type="GO" id="GO:0016874">
    <property type="term" value="F:ligase activity"/>
    <property type="evidence" value="ECO:0007669"/>
    <property type="project" value="UniProtKB-KW"/>
</dbReference>
<evidence type="ECO:0000256" key="4">
    <source>
        <dbReference type="ARBA" id="ARBA00023136"/>
    </source>
</evidence>
<evidence type="ECO:0000313" key="10">
    <source>
        <dbReference type="Proteomes" id="UP000596827"/>
    </source>
</evidence>
<feature type="domain" description="O-antigen ligase-related" evidence="6">
    <location>
        <begin position="131"/>
        <end position="279"/>
    </location>
</feature>
<feature type="transmembrane region" description="Helical" evidence="5">
    <location>
        <begin position="173"/>
        <end position="191"/>
    </location>
</feature>
<dbReference type="Pfam" id="PF04932">
    <property type="entry name" value="Wzy_C"/>
    <property type="match status" value="1"/>
</dbReference>
<evidence type="ECO:0000313" key="9">
    <source>
        <dbReference type="EMBL" id="MBC5763640.1"/>
    </source>
</evidence>
<evidence type="ECO:0000256" key="5">
    <source>
        <dbReference type="SAM" id="Phobius"/>
    </source>
</evidence>
<dbReference type="Pfam" id="PF15864">
    <property type="entry name" value="PglL_A"/>
    <property type="match status" value="1"/>
</dbReference>
<dbReference type="InterPro" id="IPR007016">
    <property type="entry name" value="O-antigen_ligase-rel_domated"/>
</dbReference>
<feature type="transmembrane region" description="Helical" evidence="5">
    <location>
        <begin position="344"/>
        <end position="368"/>
    </location>
</feature>
<keyword evidence="10" id="KW-1185">Reference proteome</keyword>
<keyword evidence="9" id="KW-0436">Ligase</keyword>
<dbReference type="PANTHER" id="PTHR37422:SF21">
    <property type="entry name" value="EXOQ-LIKE PROTEIN"/>
    <property type="match status" value="1"/>
</dbReference>
<evidence type="ECO:0000259" key="6">
    <source>
        <dbReference type="Pfam" id="PF04932"/>
    </source>
</evidence>
<keyword evidence="4 5" id="KW-0472">Membrane</keyword>
<sequence length="492" mass="53183">MHPRALRMPLLLLMVLPWLWAYTPGPSPNVGPLLGAWTCLLLSVPLLLAGDRTELLRATLPQAWTVAALVSAVIGLAQWFGVAPDVAGISTAQVGEAYGNLRQRNQFATLMSLGLAALVWAPSMPKAPTYAAAALLAVASVASSSRTGLLQVAAITVLAAAWPGARGERLRTCAVAIAAYIAAVLLLPWALMEWRGVDAATAVGRAFSELGCSSRKVLWGNVAYLIAQRPWTGWGIGELDYAHYATLYPGERFCDILDNAHNLPLHIAVELGVPAALLVTAVLLAAVWRGRPWHEADTHRQLAWTALLLIALHSMLEYPLWYGPFQLAALYSVLLLLPQRRPGYSLRIGAAAGAFVGLGLAAIAYAAFEYAKVSQAYRLPPDRWRAFREDPIAAAGRTLLFGAQLHFAELSISDVDARTAQRVHELALGALHYSPEPMVAEKLIESARLLGRADEAAWHAARYRAAFPKEYARWRGASAADTQHTAPILDSR</sequence>
<feature type="transmembrane region" description="Helical" evidence="5">
    <location>
        <begin position="31"/>
        <end position="49"/>
    </location>
</feature>
<comment type="caution">
    <text evidence="9">The sequence shown here is derived from an EMBL/GenBank/DDBJ whole genome shotgun (WGS) entry which is preliminary data.</text>
</comment>
<dbReference type="InterPro" id="IPR051533">
    <property type="entry name" value="WaaL-like"/>
</dbReference>
<reference evidence="9" key="1">
    <citation type="submission" date="2020-08" db="EMBL/GenBank/DDBJ databases">
        <title>Ramlibacter sp. GTP1 16S ribosomal RNA gene genome sequencing and assembly.</title>
        <authorList>
            <person name="Kang M."/>
        </authorList>
    </citation>
    <scope>NUCLEOTIDE SEQUENCE</scope>
    <source>
        <strain evidence="9">GTP1</strain>
    </source>
</reference>
<evidence type="ECO:0000259" key="8">
    <source>
        <dbReference type="Pfam" id="PF15864"/>
    </source>
</evidence>
<dbReference type="GO" id="GO:0016020">
    <property type="term" value="C:membrane"/>
    <property type="evidence" value="ECO:0007669"/>
    <property type="project" value="UniProtKB-SubCell"/>
</dbReference>
<evidence type="ECO:0000259" key="7">
    <source>
        <dbReference type="Pfam" id="PF11846"/>
    </source>
</evidence>
<dbReference type="Proteomes" id="UP000596827">
    <property type="component" value="Unassembled WGS sequence"/>
</dbReference>
<dbReference type="InterPro" id="IPR031726">
    <property type="entry name" value="PglL_A"/>
</dbReference>
<keyword evidence="3 5" id="KW-1133">Transmembrane helix</keyword>
<dbReference type="InterPro" id="IPR021797">
    <property type="entry name" value="Wzy_C_2"/>
</dbReference>
<feature type="transmembrane region" description="Helical" evidence="5">
    <location>
        <begin position="302"/>
        <end position="324"/>
    </location>
</feature>
<proteinExistence type="predicted"/>
<name>A0A923S0V4_9BURK</name>